<protein>
    <submittedName>
        <fullName evidence="1">Uncharacterized protein</fullName>
    </submittedName>
</protein>
<reference evidence="1" key="2">
    <citation type="journal article" date="2015" name="Fish Shellfish Immunol.">
        <title>Early steps in the European eel (Anguilla anguilla)-Vibrio vulnificus interaction in the gills: Role of the RtxA13 toxin.</title>
        <authorList>
            <person name="Callol A."/>
            <person name="Pajuelo D."/>
            <person name="Ebbesson L."/>
            <person name="Teles M."/>
            <person name="MacKenzie S."/>
            <person name="Amaro C."/>
        </authorList>
    </citation>
    <scope>NUCLEOTIDE SEQUENCE</scope>
</reference>
<sequence>MTRPTTNLDSHIKGVVHTESLCKTHVKDRKSVAEQETLQ</sequence>
<dbReference type="EMBL" id="GBXM01075691">
    <property type="protein sequence ID" value="JAH32886.1"/>
    <property type="molecule type" value="Transcribed_RNA"/>
</dbReference>
<proteinExistence type="predicted"/>
<reference evidence="1" key="1">
    <citation type="submission" date="2014-11" db="EMBL/GenBank/DDBJ databases">
        <authorList>
            <person name="Amaro Gonzalez C."/>
        </authorList>
    </citation>
    <scope>NUCLEOTIDE SEQUENCE</scope>
</reference>
<accession>A0A0E9RUQ0</accession>
<organism evidence="1">
    <name type="scientific">Anguilla anguilla</name>
    <name type="common">European freshwater eel</name>
    <name type="synonym">Muraena anguilla</name>
    <dbReference type="NCBI Taxonomy" id="7936"/>
    <lineage>
        <taxon>Eukaryota</taxon>
        <taxon>Metazoa</taxon>
        <taxon>Chordata</taxon>
        <taxon>Craniata</taxon>
        <taxon>Vertebrata</taxon>
        <taxon>Euteleostomi</taxon>
        <taxon>Actinopterygii</taxon>
        <taxon>Neopterygii</taxon>
        <taxon>Teleostei</taxon>
        <taxon>Anguilliformes</taxon>
        <taxon>Anguillidae</taxon>
        <taxon>Anguilla</taxon>
    </lineage>
</organism>
<dbReference type="AlphaFoldDB" id="A0A0E9RUQ0"/>
<evidence type="ECO:0000313" key="1">
    <source>
        <dbReference type="EMBL" id="JAH32886.1"/>
    </source>
</evidence>
<name>A0A0E9RUQ0_ANGAN</name>